<name>A0A1H8YQL9_9PSEU</name>
<protein>
    <submittedName>
        <fullName evidence="1">Uncharacterized protein</fullName>
    </submittedName>
</protein>
<sequence length="344" mass="38124">MSTIITPALRFKALVRRRRENTGETHAQAVTEIKRHGPLPAAGSRWQEYLESWLLSELNRWNDLSEPDEQWPWPASTVLGITAVTPRPHELVLHVHPAAQFSFLEMVLPGAVPDKQSDIGRSDVPLAYAGGVPGLRAVHTRRGLELSWPGTGALILLAGMRRDRWLSLERELRAFWAEDEDAIVPQWDAGGWLTGEKAWILFDPKCGGDVRTAWVDSGLLRRLGLFGGTQPLWVDCSNDALRRSVTTVEVDFGPLDRRPRGPGTALPETASVDLVASLPRRGDSPWPVRPSKYPRLLGNLDPALRAEIEALETKGVAEMETWTVFDRLPAAPWLPSADPASETS</sequence>
<dbReference type="RefSeq" id="WP_091629822.1">
    <property type="nucleotide sequence ID" value="NZ_FOEF01000051.1"/>
</dbReference>
<dbReference type="EMBL" id="FOEF01000051">
    <property type="protein sequence ID" value="SEP54505.1"/>
    <property type="molecule type" value="Genomic_DNA"/>
</dbReference>
<organism evidence="1 2">
    <name type="scientific">Amycolatopsis saalfeldensis</name>
    <dbReference type="NCBI Taxonomy" id="394193"/>
    <lineage>
        <taxon>Bacteria</taxon>
        <taxon>Bacillati</taxon>
        <taxon>Actinomycetota</taxon>
        <taxon>Actinomycetes</taxon>
        <taxon>Pseudonocardiales</taxon>
        <taxon>Pseudonocardiaceae</taxon>
        <taxon>Amycolatopsis</taxon>
    </lineage>
</organism>
<dbReference type="Proteomes" id="UP000198582">
    <property type="component" value="Unassembled WGS sequence"/>
</dbReference>
<gene>
    <name evidence="1" type="ORF">SAMN04489732_1517</name>
</gene>
<accession>A0A1H8YQL9</accession>
<proteinExistence type="predicted"/>
<keyword evidence="2" id="KW-1185">Reference proteome</keyword>
<dbReference type="AlphaFoldDB" id="A0A1H8YQL9"/>
<evidence type="ECO:0000313" key="2">
    <source>
        <dbReference type="Proteomes" id="UP000198582"/>
    </source>
</evidence>
<evidence type="ECO:0000313" key="1">
    <source>
        <dbReference type="EMBL" id="SEP54505.1"/>
    </source>
</evidence>
<reference evidence="1 2" key="1">
    <citation type="submission" date="2016-10" db="EMBL/GenBank/DDBJ databases">
        <authorList>
            <person name="de Groot N.N."/>
        </authorList>
    </citation>
    <scope>NUCLEOTIDE SEQUENCE [LARGE SCALE GENOMIC DNA]</scope>
    <source>
        <strain evidence="1 2">DSM 44993</strain>
    </source>
</reference>